<feature type="region of interest" description="Disordered" evidence="1">
    <location>
        <begin position="383"/>
        <end position="406"/>
    </location>
</feature>
<dbReference type="Gene3D" id="1.50.10.20">
    <property type="match status" value="1"/>
</dbReference>
<dbReference type="EMBL" id="BMUU01000002">
    <property type="protein sequence ID" value="GGY24950.1"/>
    <property type="molecule type" value="Genomic_DNA"/>
</dbReference>
<feature type="transmembrane region" description="Helical" evidence="2">
    <location>
        <begin position="412"/>
        <end position="431"/>
    </location>
</feature>
<gene>
    <name evidence="4" type="ORF">GCM10010326_18340</name>
</gene>
<keyword evidence="5" id="KW-1185">Reference proteome</keyword>
<keyword evidence="2" id="KW-0472">Membrane</keyword>
<feature type="compositionally biased region" description="Low complexity" evidence="1">
    <location>
        <begin position="383"/>
        <end position="399"/>
    </location>
</feature>
<evidence type="ECO:0000313" key="4">
    <source>
        <dbReference type="EMBL" id="GGY24950.1"/>
    </source>
</evidence>
<accession>A0ABQ2ZWI3</accession>
<feature type="signal peptide" evidence="3">
    <location>
        <begin position="1"/>
        <end position="43"/>
    </location>
</feature>
<keyword evidence="2" id="KW-0812">Transmembrane</keyword>
<dbReference type="SUPFAM" id="SSF48239">
    <property type="entry name" value="Terpenoid cyclases/Protein prenyltransferases"/>
    <property type="match status" value="1"/>
</dbReference>
<name>A0ABQ2ZWI3_9ACTN</name>
<evidence type="ECO:0000256" key="1">
    <source>
        <dbReference type="SAM" id="MobiDB-lite"/>
    </source>
</evidence>
<organism evidence="4 5">
    <name type="scientific">Streptomyces xanthochromogenes</name>
    <dbReference type="NCBI Taxonomy" id="67384"/>
    <lineage>
        <taxon>Bacteria</taxon>
        <taxon>Bacillati</taxon>
        <taxon>Actinomycetota</taxon>
        <taxon>Actinomycetes</taxon>
        <taxon>Kitasatosporales</taxon>
        <taxon>Streptomycetaceae</taxon>
        <taxon>Streptomyces</taxon>
    </lineage>
</organism>
<keyword evidence="2" id="KW-1133">Transmembrane helix</keyword>
<evidence type="ECO:0000313" key="5">
    <source>
        <dbReference type="Proteomes" id="UP000600946"/>
    </source>
</evidence>
<evidence type="ECO:0000256" key="3">
    <source>
        <dbReference type="SAM" id="SignalP"/>
    </source>
</evidence>
<dbReference type="Proteomes" id="UP000600946">
    <property type="component" value="Unassembled WGS sequence"/>
</dbReference>
<keyword evidence="3" id="KW-0732">Signal</keyword>
<reference evidence="5" key="1">
    <citation type="journal article" date="2019" name="Int. J. Syst. Evol. Microbiol.">
        <title>The Global Catalogue of Microorganisms (GCM) 10K type strain sequencing project: providing services to taxonomists for standard genome sequencing and annotation.</title>
        <authorList>
            <consortium name="The Broad Institute Genomics Platform"/>
            <consortium name="The Broad Institute Genome Sequencing Center for Infectious Disease"/>
            <person name="Wu L."/>
            <person name="Ma J."/>
        </authorList>
    </citation>
    <scope>NUCLEOTIDE SEQUENCE [LARGE SCALE GENOMIC DNA]</scope>
    <source>
        <strain evidence="5">JCM 4594</strain>
    </source>
</reference>
<sequence>MPARARPRSPAGEAPPAMTVRRCAAALAAATAVLGGAAPAAFADGTPSPAAVPPGLYGTKDPQYDGVFRQSLAFLAQEKAGVKPAARAVSWLTGQQCESGAFTAFRADAAKPCDPKAMLDTNATSAAVQALVALGGHDDAVKKGAGWLKSVQNDDGGWAYNPGSKSDANSTAIVIGALAAAGEKPAEVKSAKGGKSPFDGLLAFALPCDDPSASSEGAGGDPNGGGAFAYQADLKTGKLYANADATAAAVTGSLGKGLTATAGPADAKGTACEKATTPEQAAHNGAAYLVRTLAPTGFLKSAMPGAADQPDFGNTADAVVALAAAGQAQQAKASADWLAKNATAWAKENGPAAYAQLVFAADATGADPTNFGGVNLVTSLNATGPAPESAASPAASSGTSDKKSDEKNDGISVWWIVGVGLVAGIGVGFLISGRKKNQQL</sequence>
<dbReference type="InterPro" id="IPR008930">
    <property type="entry name" value="Terpenoid_cyclase/PrenylTrfase"/>
</dbReference>
<proteinExistence type="predicted"/>
<feature type="chain" id="PRO_5045553855" description="Terpene cyclase/mutase family protein" evidence="3">
    <location>
        <begin position="44"/>
        <end position="440"/>
    </location>
</feature>
<evidence type="ECO:0008006" key="6">
    <source>
        <dbReference type="Google" id="ProtNLM"/>
    </source>
</evidence>
<comment type="caution">
    <text evidence="4">The sequence shown here is derived from an EMBL/GenBank/DDBJ whole genome shotgun (WGS) entry which is preliminary data.</text>
</comment>
<protein>
    <recommendedName>
        <fullName evidence="6">Terpene cyclase/mutase family protein</fullName>
    </recommendedName>
</protein>
<evidence type="ECO:0000256" key="2">
    <source>
        <dbReference type="SAM" id="Phobius"/>
    </source>
</evidence>